<proteinExistence type="predicted"/>
<reference evidence="2" key="1">
    <citation type="submission" date="2012-04" db="EMBL/GenBank/DDBJ databases">
        <title>The Genome Sequence of Loa loa.</title>
        <authorList>
            <consortium name="The Broad Institute Genome Sequencing Platform"/>
            <consortium name="Broad Institute Genome Sequencing Center for Infectious Disease"/>
            <person name="Nutman T.B."/>
            <person name="Fink D.L."/>
            <person name="Russ C."/>
            <person name="Young S."/>
            <person name="Zeng Q."/>
            <person name="Gargeya S."/>
            <person name="Alvarado L."/>
            <person name="Berlin A."/>
            <person name="Chapman S.B."/>
            <person name="Chen Z."/>
            <person name="Freedman E."/>
            <person name="Gellesch M."/>
            <person name="Goldberg J."/>
            <person name="Griggs A."/>
            <person name="Gujja S."/>
            <person name="Heilman E.R."/>
            <person name="Heiman D."/>
            <person name="Howarth C."/>
            <person name="Mehta T."/>
            <person name="Neiman D."/>
            <person name="Pearson M."/>
            <person name="Roberts A."/>
            <person name="Saif S."/>
            <person name="Shea T."/>
            <person name="Shenoy N."/>
            <person name="Sisk P."/>
            <person name="Stolte C."/>
            <person name="Sykes S."/>
            <person name="White J."/>
            <person name="Yandava C."/>
            <person name="Haas B."/>
            <person name="Henn M.R."/>
            <person name="Nusbaum C."/>
            <person name="Birren B."/>
        </authorList>
    </citation>
    <scope>NUCLEOTIDE SEQUENCE [LARGE SCALE GENOMIC DNA]</scope>
</reference>
<dbReference type="RefSeq" id="XP_003144565.1">
    <property type="nucleotide sequence ID" value="XM_003144517.1"/>
</dbReference>
<accession>A0A1S0TT88</accession>
<dbReference type="AlphaFoldDB" id="A0A1S0TT88"/>
<sequence length="99" mass="10959">MNTTQTAKSVRQQANDQCHRPQISHTGGSSNGNLLLDFRVELTQRLAARGLDAAFQQVFSIREVAGEACHPHRSSLALNQNFPMLKSVDLYNTSSSPQY</sequence>
<name>A0A1S0TT88_LOALO</name>
<feature type="compositionally biased region" description="Polar residues" evidence="1">
    <location>
        <begin position="1"/>
        <end position="16"/>
    </location>
</feature>
<dbReference type="EMBL" id="JH712304">
    <property type="protein sequence ID" value="EFO19504.1"/>
    <property type="molecule type" value="Genomic_DNA"/>
</dbReference>
<dbReference type="KEGG" id="loa:LOAG_08988"/>
<feature type="compositionally biased region" description="Polar residues" evidence="1">
    <location>
        <begin position="23"/>
        <end position="32"/>
    </location>
</feature>
<organism evidence="2">
    <name type="scientific">Loa loa</name>
    <name type="common">Eye worm</name>
    <name type="synonym">Filaria loa</name>
    <dbReference type="NCBI Taxonomy" id="7209"/>
    <lineage>
        <taxon>Eukaryota</taxon>
        <taxon>Metazoa</taxon>
        <taxon>Ecdysozoa</taxon>
        <taxon>Nematoda</taxon>
        <taxon>Chromadorea</taxon>
        <taxon>Rhabditida</taxon>
        <taxon>Spirurina</taxon>
        <taxon>Spiruromorpha</taxon>
        <taxon>Filarioidea</taxon>
        <taxon>Onchocercidae</taxon>
        <taxon>Loa</taxon>
    </lineage>
</organism>
<feature type="region of interest" description="Disordered" evidence="1">
    <location>
        <begin position="1"/>
        <end position="32"/>
    </location>
</feature>
<gene>
    <name evidence="2" type="ORF">LOAG_08988</name>
</gene>
<dbReference type="CTD" id="9946420"/>
<evidence type="ECO:0000256" key="1">
    <source>
        <dbReference type="SAM" id="MobiDB-lite"/>
    </source>
</evidence>
<protein>
    <submittedName>
        <fullName evidence="2">Uncharacterized protein</fullName>
    </submittedName>
</protein>
<dbReference type="GeneID" id="9946420"/>
<evidence type="ECO:0000313" key="2">
    <source>
        <dbReference type="EMBL" id="EFO19504.1"/>
    </source>
</evidence>
<dbReference type="InParanoid" id="A0A1S0TT88"/>